<gene>
    <name evidence="2" type="ORF">ALMOND_2B012094</name>
</gene>
<accession>A0A5E4ERL5</accession>
<proteinExistence type="predicted"/>
<reference evidence="3" key="1">
    <citation type="journal article" date="2020" name="Plant J.">
        <title>Transposons played a major role in the diversification between the closely related almond and peach genomes: results from the almond genome sequence.</title>
        <authorList>
            <person name="Alioto T."/>
            <person name="Alexiou K.G."/>
            <person name="Bardil A."/>
            <person name="Barteri F."/>
            <person name="Castanera R."/>
            <person name="Cruz F."/>
            <person name="Dhingra A."/>
            <person name="Duval H."/>
            <person name="Fernandez I Marti A."/>
            <person name="Frias L."/>
            <person name="Galan B."/>
            <person name="Garcia J.L."/>
            <person name="Howad W."/>
            <person name="Gomez-Garrido J."/>
            <person name="Gut M."/>
            <person name="Julca I."/>
            <person name="Morata J."/>
            <person name="Puigdomenech P."/>
            <person name="Ribeca P."/>
            <person name="Rubio Cabetas M.J."/>
            <person name="Vlasova A."/>
            <person name="Wirthensohn M."/>
            <person name="Garcia-Mas J."/>
            <person name="Gabaldon T."/>
            <person name="Casacuberta J.M."/>
            <person name="Arus P."/>
        </authorList>
    </citation>
    <scope>NUCLEOTIDE SEQUENCE [LARGE SCALE GENOMIC DNA]</scope>
    <source>
        <strain evidence="3">cv. Texas</strain>
    </source>
</reference>
<dbReference type="InParanoid" id="A0A5E4ERL5"/>
<evidence type="ECO:0000313" key="2">
    <source>
        <dbReference type="EMBL" id="VVA17730.1"/>
    </source>
</evidence>
<dbReference type="AlphaFoldDB" id="A0A5E4ERL5"/>
<feature type="compositionally biased region" description="Basic and acidic residues" evidence="1">
    <location>
        <begin position="1"/>
        <end position="12"/>
    </location>
</feature>
<organism evidence="2 3">
    <name type="scientific">Prunus dulcis</name>
    <name type="common">Almond</name>
    <name type="synonym">Amygdalus dulcis</name>
    <dbReference type="NCBI Taxonomy" id="3755"/>
    <lineage>
        <taxon>Eukaryota</taxon>
        <taxon>Viridiplantae</taxon>
        <taxon>Streptophyta</taxon>
        <taxon>Embryophyta</taxon>
        <taxon>Tracheophyta</taxon>
        <taxon>Spermatophyta</taxon>
        <taxon>Magnoliopsida</taxon>
        <taxon>eudicotyledons</taxon>
        <taxon>Gunneridae</taxon>
        <taxon>Pentapetalae</taxon>
        <taxon>rosids</taxon>
        <taxon>fabids</taxon>
        <taxon>Rosales</taxon>
        <taxon>Rosaceae</taxon>
        <taxon>Amygdaloideae</taxon>
        <taxon>Amygdaleae</taxon>
        <taxon>Prunus</taxon>
    </lineage>
</organism>
<sequence>MGSVERRVEGTRGESCQRSTTLEPFDVPNAATSKLQHMHTRGETNPLNRYRNKPYMVLNPREYASLMYSRGYVYFKPKCQLAGYKTWRWPLC</sequence>
<dbReference type="EMBL" id="CABIKO010000026">
    <property type="protein sequence ID" value="VVA17730.1"/>
    <property type="molecule type" value="Genomic_DNA"/>
</dbReference>
<protein>
    <submittedName>
        <fullName evidence="2">Uncharacterized protein</fullName>
    </submittedName>
</protein>
<evidence type="ECO:0000313" key="3">
    <source>
        <dbReference type="Proteomes" id="UP000327085"/>
    </source>
</evidence>
<feature type="region of interest" description="Disordered" evidence="1">
    <location>
        <begin position="1"/>
        <end position="46"/>
    </location>
</feature>
<evidence type="ECO:0000256" key="1">
    <source>
        <dbReference type="SAM" id="MobiDB-lite"/>
    </source>
</evidence>
<name>A0A5E4ERL5_PRUDU</name>
<dbReference type="Proteomes" id="UP000327085">
    <property type="component" value="Chromosome 3"/>
</dbReference>
<dbReference type="Gramene" id="VVA17730">
    <property type="protein sequence ID" value="VVA17730"/>
    <property type="gene ID" value="Prudul26B012094"/>
</dbReference>